<organism evidence="2 3">
    <name type="scientific">Leptolyngbya foveolarum</name>
    <dbReference type="NCBI Taxonomy" id="47253"/>
    <lineage>
        <taxon>Bacteria</taxon>
        <taxon>Bacillati</taxon>
        <taxon>Cyanobacteriota</taxon>
        <taxon>Cyanophyceae</taxon>
        <taxon>Leptolyngbyales</taxon>
        <taxon>Leptolyngbyaceae</taxon>
        <taxon>Leptolyngbya group</taxon>
        <taxon>Leptolyngbya</taxon>
    </lineage>
</organism>
<feature type="region of interest" description="Disordered" evidence="1">
    <location>
        <begin position="122"/>
        <end position="149"/>
    </location>
</feature>
<evidence type="ECO:0000256" key="1">
    <source>
        <dbReference type="SAM" id="MobiDB-lite"/>
    </source>
</evidence>
<dbReference type="Proteomes" id="UP000249354">
    <property type="component" value="Unassembled WGS sequence"/>
</dbReference>
<reference evidence="3" key="1">
    <citation type="submission" date="2018-04" db="EMBL/GenBank/DDBJ databases">
        <authorList>
            <person name="Cornet L."/>
        </authorList>
    </citation>
    <scope>NUCLEOTIDE SEQUENCE [LARGE SCALE GENOMIC DNA]</scope>
</reference>
<reference evidence="2 3" key="2">
    <citation type="submission" date="2018-06" db="EMBL/GenBank/DDBJ databases">
        <title>Metagenomic assembly of (sub)arctic Cyanobacteria and their associated microbiome from non-axenic cultures.</title>
        <authorList>
            <person name="Baurain D."/>
        </authorList>
    </citation>
    <scope>NUCLEOTIDE SEQUENCE [LARGE SCALE GENOMIC DNA]</scope>
    <source>
        <strain evidence="2">ULC129bin1</strain>
    </source>
</reference>
<dbReference type="EMBL" id="QBMC01000132">
    <property type="protein sequence ID" value="PZO13141.1"/>
    <property type="molecule type" value="Genomic_DNA"/>
</dbReference>
<evidence type="ECO:0000313" key="3">
    <source>
        <dbReference type="Proteomes" id="UP000249354"/>
    </source>
</evidence>
<comment type="caution">
    <text evidence="2">The sequence shown here is derived from an EMBL/GenBank/DDBJ whole genome shotgun (WGS) entry which is preliminary data.</text>
</comment>
<protein>
    <submittedName>
        <fullName evidence="2">Uncharacterized protein</fullName>
    </submittedName>
</protein>
<feature type="non-terminal residue" evidence="2">
    <location>
        <position position="199"/>
    </location>
</feature>
<accession>A0A2W4VLM5</accession>
<sequence>MTIASCLLISESPLTVLPSLAVLIGLNEAIALQQVKYWLTNVSRDPGKRSTHFKNGKWWVYNTYEGWKDGNFPFWSIPTIRRTFNSLEKKNLLTSEQFDKKNGNCKKWYSINTEVLSQLVTPSDQNDQTPCDRPFTPSDQNDQTLRSNRSDPVINVISSYIDSETTSEITTENKTPLTPRGGRVVSRFPEKKQNISSCF</sequence>
<dbReference type="AlphaFoldDB" id="A0A2W4VLM5"/>
<proteinExistence type="predicted"/>
<gene>
    <name evidence="2" type="ORF">DCF25_16460</name>
</gene>
<feature type="compositionally biased region" description="Polar residues" evidence="1">
    <location>
        <begin position="137"/>
        <end position="147"/>
    </location>
</feature>
<name>A0A2W4VLM5_9CYAN</name>
<evidence type="ECO:0000313" key="2">
    <source>
        <dbReference type="EMBL" id="PZO13141.1"/>
    </source>
</evidence>